<dbReference type="KEGG" id="lth:KLTH0C00968g"/>
<dbReference type="OrthoDB" id="10254604at2759"/>
<proteinExistence type="predicted"/>
<protein>
    <submittedName>
        <fullName evidence="2">KLTH0C00968p</fullName>
    </submittedName>
</protein>
<dbReference type="PANTHER" id="PTHR15020:SF50">
    <property type="entry name" value="UPF0659 PROTEIN YMR090W"/>
    <property type="match status" value="1"/>
</dbReference>
<dbReference type="Gene3D" id="3.40.50.720">
    <property type="entry name" value="NAD(P)-binding Rossmann-like Domain"/>
    <property type="match status" value="1"/>
</dbReference>
<dbReference type="OMA" id="YFKNEVG"/>
<sequence>MKVAVFGGAGRVGKILCLALRDNEAFEPLAVVRSGEQANALQESGVNASVLDIEKCTVEKITAAIEGCDAVVWTACSGGIAMDRIFTMDLDGAIKAIEATQKAKIQRFIMVSAINVDNRDAWWHTALKNNFIAKRTADRILQTSGLQYTILRPGSLHSEQGTGKLCSLDSLEQKKPCHYLIEREDVASFIVLALTHPEKTTYKTIPLANGELPMQGFLYVV</sequence>
<name>C5DDH2_LACTC</name>
<dbReference type="SUPFAM" id="SSF51735">
    <property type="entry name" value="NAD(P)-binding Rossmann-fold domains"/>
    <property type="match status" value="1"/>
</dbReference>
<accession>C5DDH2</accession>
<dbReference type="FunCoup" id="C5DDH2">
    <property type="interactions" value="728"/>
</dbReference>
<evidence type="ECO:0000313" key="2">
    <source>
        <dbReference type="EMBL" id="CAR21833.1"/>
    </source>
</evidence>
<dbReference type="InterPro" id="IPR036291">
    <property type="entry name" value="NAD(P)-bd_dom_sf"/>
</dbReference>
<dbReference type="CDD" id="cd05243">
    <property type="entry name" value="SDR_a5"/>
    <property type="match status" value="1"/>
</dbReference>
<feature type="domain" description="NAD(P)-binding" evidence="1">
    <location>
        <begin position="7"/>
        <end position="197"/>
    </location>
</feature>
<organism evidence="2 3">
    <name type="scientific">Lachancea thermotolerans (strain ATCC 56472 / CBS 6340 / NRRL Y-8284)</name>
    <name type="common">Yeast</name>
    <name type="synonym">Kluyveromyces thermotolerans</name>
    <dbReference type="NCBI Taxonomy" id="559295"/>
    <lineage>
        <taxon>Eukaryota</taxon>
        <taxon>Fungi</taxon>
        <taxon>Dikarya</taxon>
        <taxon>Ascomycota</taxon>
        <taxon>Saccharomycotina</taxon>
        <taxon>Saccharomycetes</taxon>
        <taxon>Saccharomycetales</taxon>
        <taxon>Saccharomycetaceae</taxon>
        <taxon>Lachancea</taxon>
    </lineage>
</organism>
<dbReference type="RefSeq" id="XP_002552271.1">
    <property type="nucleotide sequence ID" value="XM_002552225.1"/>
</dbReference>
<dbReference type="HOGENOM" id="CLU_025711_1_2_1"/>
<dbReference type="Proteomes" id="UP000002036">
    <property type="component" value="Chromosome C"/>
</dbReference>
<keyword evidence="3" id="KW-1185">Reference proteome</keyword>
<dbReference type="InParanoid" id="C5DDH2"/>
<dbReference type="Pfam" id="PF13460">
    <property type="entry name" value="NAD_binding_10"/>
    <property type="match status" value="1"/>
</dbReference>
<evidence type="ECO:0000313" key="3">
    <source>
        <dbReference type="Proteomes" id="UP000002036"/>
    </source>
</evidence>
<evidence type="ECO:0000259" key="1">
    <source>
        <dbReference type="Pfam" id="PF13460"/>
    </source>
</evidence>
<reference evidence="2 3" key="1">
    <citation type="journal article" date="2009" name="Genome Res.">
        <title>Comparative genomics of protoploid Saccharomycetaceae.</title>
        <authorList>
            <consortium name="The Genolevures Consortium"/>
            <person name="Souciet J.-L."/>
            <person name="Dujon B."/>
            <person name="Gaillardin C."/>
            <person name="Johnston M."/>
            <person name="Baret P.V."/>
            <person name="Cliften P."/>
            <person name="Sherman D.J."/>
            <person name="Weissenbach J."/>
            <person name="Westhof E."/>
            <person name="Wincker P."/>
            <person name="Jubin C."/>
            <person name="Poulain J."/>
            <person name="Barbe V."/>
            <person name="Segurens B."/>
            <person name="Artiguenave F."/>
            <person name="Anthouard V."/>
            <person name="Vacherie B."/>
            <person name="Val M.-E."/>
            <person name="Fulton R.S."/>
            <person name="Minx P."/>
            <person name="Wilson R."/>
            <person name="Durrens P."/>
            <person name="Jean G."/>
            <person name="Marck C."/>
            <person name="Martin T."/>
            <person name="Nikolski M."/>
            <person name="Rolland T."/>
            <person name="Seret M.-L."/>
            <person name="Casaregola S."/>
            <person name="Despons L."/>
            <person name="Fairhead C."/>
            <person name="Fischer G."/>
            <person name="Lafontaine I."/>
            <person name="Leh V."/>
            <person name="Lemaire M."/>
            <person name="de Montigny J."/>
            <person name="Neuveglise C."/>
            <person name="Thierry A."/>
            <person name="Blanc-Lenfle I."/>
            <person name="Bleykasten C."/>
            <person name="Diffels J."/>
            <person name="Fritsch E."/>
            <person name="Frangeul L."/>
            <person name="Goeffon A."/>
            <person name="Jauniaux N."/>
            <person name="Kachouri-Lafond R."/>
            <person name="Payen C."/>
            <person name="Potier S."/>
            <person name="Pribylova L."/>
            <person name="Ozanne C."/>
            <person name="Richard G.-F."/>
            <person name="Sacerdot C."/>
            <person name="Straub M.-L."/>
            <person name="Talla E."/>
        </authorList>
    </citation>
    <scope>NUCLEOTIDE SEQUENCE [LARGE SCALE GENOMIC DNA]</scope>
    <source>
        <strain evidence="3">ATCC 56472 / CBS 6340 / NRRL Y-8284</strain>
    </source>
</reference>
<dbReference type="PANTHER" id="PTHR15020">
    <property type="entry name" value="FLAVIN REDUCTASE-RELATED"/>
    <property type="match status" value="1"/>
</dbReference>
<dbReference type="EMBL" id="CU928167">
    <property type="protein sequence ID" value="CAR21833.1"/>
    <property type="molecule type" value="Genomic_DNA"/>
</dbReference>
<dbReference type="AlphaFoldDB" id="C5DDH2"/>
<dbReference type="InterPro" id="IPR016040">
    <property type="entry name" value="NAD(P)-bd_dom"/>
</dbReference>
<gene>
    <name evidence="2" type="ordered locus">KLTH0C00968g</name>
</gene>
<dbReference type="GeneID" id="8291129"/>
<dbReference type="eggNOG" id="KOG1203">
    <property type="taxonomic scope" value="Eukaryota"/>
</dbReference>
<dbReference type="STRING" id="559295.C5DDH2"/>